<reference evidence="1 2" key="1">
    <citation type="journal article" date="2021" name="Sci. Rep.">
        <title>Chromosome anchoring in Senegalese sole (Solea senegalensis) reveals sex-associated markers and genome rearrangements in flatfish.</title>
        <authorList>
            <person name="Guerrero-Cozar I."/>
            <person name="Gomez-Garrido J."/>
            <person name="Berbel C."/>
            <person name="Martinez-Blanch J.F."/>
            <person name="Alioto T."/>
            <person name="Claros M.G."/>
            <person name="Gagnaire P.A."/>
            <person name="Manchado M."/>
        </authorList>
    </citation>
    <scope>NUCLEOTIDE SEQUENCE [LARGE SCALE GENOMIC DNA]</scope>
    <source>
        <strain evidence="1">Sse05_10M</strain>
    </source>
</reference>
<dbReference type="Proteomes" id="UP000693946">
    <property type="component" value="Linkage Group LG5"/>
</dbReference>
<feature type="non-terminal residue" evidence="1">
    <location>
        <position position="1"/>
    </location>
</feature>
<comment type="caution">
    <text evidence="1">The sequence shown here is derived from an EMBL/GenBank/DDBJ whole genome shotgun (WGS) entry which is preliminary data.</text>
</comment>
<gene>
    <name evidence="1" type="ORF">JOB18_027351</name>
</gene>
<accession>A0AAV6QJ13</accession>
<evidence type="ECO:0000313" key="2">
    <source>
        <dbReference type="Proteomes" id="UP000693946"/>
    </source>
</evidence>
<dbReference type="EMBL" id="JAGKHQ010000017">
    <property type="protein sequence ID" value="KAG7490077.1"/>
    <property type="molecule type" value="Genomic_DNA"/>
</dbReference>
<dbReference type="AlphaFoldDB" id="A0AAV6QJ13"/>
<keyword evidence="2" id="KW-1185">Reference proteome</keyword>
<evidence type="ECO:0000313" key="1">
    <source>
        <dbReference type="EMBL" id="KAG7490077.1"/>
    </source>
</evidence>
<proteinExistence type="predicted"/>
<protein>
    <submittedName>
        <fullName evidence="1">Uncharacterized protein</fullName>
    </submittedName>
</protein>
<organism evidence="1 2">
    <name type="scientific">Solea senegalensis</name>
    <name type="common">Senegalese sole</name>
    <dbReference type="NCBI Taxonomy" id="28829"/>
    <lineage>
        <taxon>Eukaryota</taxon>
        <taxon>Metazoa</taxon>
        <taxon>Chordata</taxon>
        <taxon>Craniata</taxon>
        <taxon>Vertebrata</taxon>
        <taxon>Euteleostomi</taxon>
        <taxon>Actinopterygii</taxon>
        <taxon>Neopterygii</taxon>
        <taxon>Teleostei</taxon>
        <taxon>Neoteleostei</taxon>
        <taxon>Acanthomorphata</taxon>
        <taxon>Carangaria</taxon>
        <taxon>Pleuronectiformes</taxon>
        <taxon>Pleuronectoidei</taxon>
        <taxon>Soleidae</taxon>
        <taxon>Solea</taxon>
    </lineage>
</organism>
<name>A0AAV6QJ13_SOLSE</name>
<sequence length="80" mass="8494">IKLEVQTGCLLRAGVSMLFLFTCASRFTVFTKLFSIQTANRSPGGFRSANGTPARAAVWRTFTLPVSSSTPSHGPRGGSS</sequence>